<dbReference type="Proteomes" id="UP000241190">
    <property type="component" value="Unassembled WGS sequence"/>
</dbReference>
<dbReference type="AlphaFoldDB" id="A0A0D8Q0K3"/>
<dbReference type="InterPro" id="IPR058979">
    <property type="entry name" value="LysC-like"/>
</dbReference>
<reference evidence="1 4" key="1">
    <citation type="submission" date="2018-01" db="EMBL/GenBank/DDBJ databases">
        <title>Whole genome sequencing of Histamine producing bacteria.</title>
        <authorList>
            <person name="Butler K."/>
        </authorList>
    </citation>
    <scope>NUCLEOTIDE SEQUENCE [LARGE SCALE GENOMIC DNA]</scope>
    <source>
        <strain evidence="2 3">ATCC 51761</strain>
        <strain evidence="1 4">NCIMB 13481</strain>
    </source>
</reference>
<dbReference type="EMBL" id="PYOP01000030">
    <property type="protein sequence ID" value="PSW93050.1"/>
    <property type="molecule type" value="Genomic_DNA"/>
</dbReference>
<dbReference type="EMBL" id="PYLW01000001">
    <property type="protein sequence ID" value="PSV99644.1"/>
    <property type="molecule type" value="Genomic_DNA"/>
</dbReference>
<evidence type="ECO:0000313" key="1">
    <source>
        <dbReference type="EMBL" id="PSV99644.1"/>
    </source>
</evidence>
<dbReference type="Proteomes" id="UP000241954">
    <property type="component" value="Unassembled WGS sequence"/>
</dbReference>
<name>A0A0D8Q0K3_9GAMM</name>
<proteinExistence type="predicted"/>
<organism evidence="1 4">
    <name type="scientific">Photobacterium iliopiscarium</name>
    <dbReference type="NCBI Taxonomy" id="56192"/>
    <lineage>
        <taxon>Bacteria</taxon>
        <taxon>Pseudomonadati</taxon>
        <taxon>Pseudomonadota</taxon>
        <taxon>Gammaproteobacteria</taxon>
        <taxon>Vibrionales</taxon>
        <taxon>Vibrionaceae</taxon>
        <taxon>Photobacterium</taxon>
    </lineage>
</organism>
<sequence length="82" mass="9447">MFLIGCSTRIEPARIEIIHLLPEPWLITACNKPQLVGKTPAQTISEDLPRLKNALSNCAQQVDDYLRWYEKQNNKKTNKLII</sequence>
<evidence type="ECO:0000313" key="3">
    <source>
        <dbReference type="Proteomes" id="UP000241190"/>
    </source>
</evidence>
<evidence type="ECO:0000313" key="2">
    <source>
        <dbReference type="EMBL" id="PSW93050.1"/>
    </source>
</evidence>
<comment type="caution">
    <text evidence="1">The sequence shown here is derived from an EMBL/GenBank/DDBJ whole genome shotgun (WGS) entry which is preliminary data.</text>
</comment>
<evidence type="ECO:0000313" key="4">
    <source>
        <dbReference type="Proteomes" id="UP000241954"/>
    </source>
</evidence>
<dbReference type="Pfam" id="PF23793">
    <property type="entry name" value="LysC"/>
    <property type="match status" value="1"/>
</dbReference>
<gene>
    <name evidence="1" type="ORF">C9I88_00325</name>
    <name evidence="2" type="ORF">C9J52_15770</name>
</gene>
<accession>A0A0D8Q0K3</accession>
<keyword evidence="3" id="KW-1185">Reference proteome</keyword>
<protein>
    <submittedName>
        <fullName evidence="1">Uncharacterized protein</fullName>
    </submittedName>
</protein>